<comment type="caution">
    <text evidence="1">The sequence shown here is derived from an EMBL/GenBank/DDBJ whole genome shotgun (WGS) entry which is preliminary data.</text>
</comment>
<organism evidence="1 2">
    <name type="scientific">Orchesella dallaii</name>
    <dbReference type="NCBI Taxonomy" id="48710"/>
    <lineage>
        <taxon>Eukaryota</taxon>
        <taxon>Metazoa</taxon>
        <taxon>Ecdysozoa</taxon>
        <taxon>Arthropoda</taxon>
        <taxon>Hexapoda</taxon>
        <taxon>Collembola</taxon>
        <taxon>Entomobryomorpha</taxon>
        <taxon>Entomobryoidea</taxon>
        <taxon>Orchesellidae</taxon>
        <taxon>Orchesellinae</taxon>
        <taxon>Orchesella</taxon>
    </lineage>
</organism>
<name>A0ABP1RFW2_9HEXA</name>
<reference evidence="1 2" key="1">
    <citation type="submission" date="2024-08" db="EMBL/GenBank/DDBJ databases">
        <authorList>
            <person name="Cucini C."/>
            <person name="Frati F."/>
        </authorList>
    </citation>
    <scope>NUCLEOTIDE SEQUENCE [LARGE SCALE GENOMIC DNA]</scope>
</reference>
<dbReference type="EMBL" id="CAXLJM020000068">
    <property type="protein sequence ID" value="CAL8124628.1"/>
    <property type="molecule type" value="Genomic_DNA"/>
</dbReference>
<gene>
    <name evidence="1" type="ORF">ODALV1_LOCUS20697</name>
</gene>
<dbReference type="Proteomes" id="UP001642540">
    <property type="component" value="Unassembled WGS sequence"/>
</dbReference>
<accession>A0ABP1RFW2</accession>
<evidence type="ECO:0000313" key="2">
    <source>
        <dbReference type="Proteomes" id="UP001642540"/>
    </source>
</evidence>
<protein>
    <submittedName>
        <fullName evidence="1">Uncharacterized protein</fullName>
    </submittedName>
</protein>
<evidence type="ECO:0000313" key="1">
    <source>
        <dbReference type="EMBL" id="CAL8124628.1"/>
    </source>
</evidence>
<keyword evidence="2" id="KW-1185">Reference proteome</keyword>
<sequence length="112" mass="13169">MSVYLAYQKKLEYFDHKNKANLVICEKNLESLRRRGHQSPESNKIWSVVQRMYNIQGRYGLAIAFKQLAVGTKLIVNVSGPILERFKIYLPEELKLKLMFQCYDWNLNIGSQ</sequence>
<proteinExistence type="predicted"/>